<dbReference type="RefSeq" id="WP_014682251.1">
    <property type="nucleotide sequence ID" value="NC_017770.1"/>
</dbReference>
<name>H8KMN7_SOLCM</name>
<sequence length="185" mass="20954">MHIVIISSSVRIGRNSHRVALYFKNYITENKLATVEILDLNEYKFPVFDERLRFMKDPSPQILQFTDKIKAADGVIIVTPEYNGGYPAALKNVIDLLYDEWKRKPLALATASAGPFGGAQVTTSLVFTLWKIGFWLVPAMFAVPKVQDSYDENGVPVNKELTDKLAKGFIGELIWCMEAKKRMHE</sequence>
<dbReference type="Proteomes" id="UP000007590">
    <property type="component" value="Chromosome"/>
</dbReference>
<dbReference type="InterPro" id="IPR005025">
    <property type="entry name" value="FMN_Rdtase-like_dom"/>
</dbReference>
<accession>H8KMN7</accession>
<reference evidence="2" key="1">
    <citation type="submission" date="2012-02" db="EMBL/GenBank/DDBJ databases">
        <title>The complete genome of Solitalea canadensis DSM 3403.</title>
        <authorList>
            <consortium name="US DOE Joint Genome Institute (JGI-PGF)"/>
            <person name="Lucas S."/>
            <person name="Copeland A."/>
            <person name="Lapidus A."/>
            <person name="Glavina del Rio T."/>
            <person name="Dalin E."/>
            <person name="Tice H."/>
            <person name="Bruce D."/>
            <person name="Goodwin L."/>
            <person name="Pitluck S."/>
            <person name="Peters L."/>
            <person name="Ovchinnikova G."/>
            <person name="Lu M."/>
            <person name="Kyrpides N."/>
            <person name="Mavromatis K."/>
            <person name="Ivanova N."/>
            <person name="Brettin T."/>
            <person name="Detter J.C."/>
            <person name="Han C."/>
            <person name="Larimer F."/>
            <person name="Land M."/>
            <person name="Hauser L."/>
            <person name="Markowitz V."/>
            <person name="Cheng J.-F."/>
            <person name="Hugenholtz P."/>
            <person name="Woyke T."/>
            <person name="Wu D."/>
            <person name="Spring S."/>
            <person name="Schroeder M."/>
            <person name="Kopitz M."/>
            <person name="Brambilla E."/>
            <person name="Klenk H.-P."/>
            <person name="Eisen J.A."/>
        </authorList>
    </citation>
    <scope>NUCLEOTIDE SEQUENCE</scope>
    <source>
        <strain evidence="2">DSM 3403</strain>
    </source>
</reference>
<dbReference type="EMBL" id="CP003349">
    <property type="protein sequence ID" value="AFD09028.1"/>
    <property type="molecule type" value="Genomic_DNA"/>
</dbReference>
<gene>
    <name evidence="2" type="ordered locus">Solca_4038</name>
</gene>
<evidence type="ECO:0000313" key="3">
    <source>
        <dbReference type="Proteomes" id="UP000007590"/>
    </source>
</evidence>
<proteinExistence type="predicted"/>
<dbReference type="GO" id="GO:0016491">
    <property type="term" value="F:oxidoreductase activity"/>
    <property type="evidence" value="ECO:0007669"/>
    <property type="project" value="InterPro"/>
</dbReference>
<dbReference type="InterPro" id="IPR029039">
    <property type="entry name" value="Flavoprotein-like_sf"/>
</dbReference>
<dbReference type="OrthoDB" id="9812295at2"/>
<dbReference type="GO" id="GO:0010181">
    <property type="term" value="F:FMN binding"/>
    <property type="evidence" value="ECO:0007669"/>
    <property type="project" value="TreeGrafter"/>
</dbReference>
<dbReference type="Gene3D" id="3.40.50.360">
    <property type="match status" value="1"/>
</dbReference>
<dbReference type="PANTHER" id="PTHR30543:SF21">
    <property type="entry name" value="NAD(P)H-DEPENDENT FMN REDUCTASE LOT6"/>
    <property type="match status" value="1"/>
</dbReference>
<evidence type="ECO:0000259" key="1">
    <source>
        <dbReference type="Pfam" id="PF03358"/>
    </source>
</evidence>
<protein>
    <submittedName>
        <fullName evidence="2">Putative flavoprotein</fullName>
    </submittedName>
</protein>
<dbReference type="eggNOG" id="COG0431">
    <property type="taxonomic scope" value="Bacteria"/>
</dbReference>
<dbReference type="SUPFAM" id="SSF52218">
    <property type="entry name" value="Flavoproteins"/>
    <property type="match status" value="1"/>
</dbReference>
<dbReference type="STRING" id="929556.Solca_4038"/>
<dbReference type="InterPro" id="IPR050712">
    <property type="entry name" value="NAD(P)H-dep_reductase"/>
</dbReference>
<dbReference type="PANTHER" id="PTHR30543">
    <property type="entry name" value="CHROMATE REDUCTASE"/>
    <property type="match status" value="1"/>
</dbReference>
<dbReference type="KEGG" id="scn:Solca_4038"/>
<dbReference type="AlphaFoldDB" id="H8KMN7"/>
<dbReference type="HOGENOM" id="CLU_055322_1_2_10"/>
<dbReference type="Pfam" id="PF03358">
    <property type="entry name" value="FMN_red"/>
    <property type="match status" value="1"/>
</dbReference>
<feature type="domain" description="NADPH-dependent FMN reductase-like" evidence="1">
    <location>
        <begin position="1"/>
        <end position="146"/>
    </location>
</feature>
<keyword evidence="3" id="KW-1185">Reference proteome</keyword>
<dbReference type="GO" id="GO:0005829">
    <property type="term" value="C:cytosol"/>
    <property type="evidence" value="ECO:0007669"/>
    <property type="project" value="TreeGrafter"/>
</dbReference>
<evidence type="ECO:0000313" key="2">
    <source>
        <dbReference type="EMBL" id="AFD09028.1"/>
    </source>
</evidence>
<organism evidence="2 3">
    <name type="scientific">Solitalea canadensis (strain ATCC 29591 / DSM 3403 / JCM 21819 / LMG 8368 / NBRC 15130 / NCIMB 12057 / USAM 9D)</name>
    <name type="common">Flexibacter canadensis</name>
    <dbReference type="NCBI Taxonomy" id="929556"/>
    <lineage>
        <taxon>Bacteria</taxon>
        <taxon>Pseudomonadati</taxon>
        <taxon>Bacteroidota</taxon>
        <taxon>Sphingobacteriia</taxon>
        <taxon>Sphingobacteriales</taxon>
        <taxon>Sphingobacteriaceae</taxon>
        <taxon>Solitalea</taxon>
    </lineage>
</organism>